<evidence type="ECO:0000256" key="10">
    <source>
        <dbReference type="ARBA" id="ARBA00032317"/>
    </source>
</evidence>
<dbReference type="InterPro" id="IPR031641">
    <property type="entry name" value="PapA_C"/>
</dbReference>
<name>A0ABV6U0N3_9ACTN</name>
<evidence type="ECO:0000313" key="15">
    <source>
        <dbReference type="Proteomes" id="UP001589870"/>
    </source>
</evidence>
<proteinExistence type="inferred from homology"/>
<comment type="catalytic activity">
    <reaction evidence="1">
        <text>2 a mycocerosyl-[mycocerosic acid synthase] + a phthiocerol = a dimycocerosyl phthiocerol + 2 holo-[mycocerosic acid synthase].</text>
        <dbReference type="EC" id="2.3.1.282"/>
    </reaction>
</comment>
<dbReference type="InterPro" id="IPR023213">
    <property type="entry name" value="CAT-like_dom_sf"/>
</dbReference>
<evidence type="ECO:0000259" key="13">
    <source>
        <dbReference type="Pfam" id="PF16911"/>
    </source>
</evidence>
<evidence type="ECO:0000259" key="12">
    <source>
        <dbReference type="Pfam" id="PF00668"/>
    </source>
</evidence>
<evidence type="ECO:0000256" key="9">
    <source>
        <dbReference type="ARBA" id="ARBA00030465"/>
    </source>
</evidence>
<protein>
    <recommendedName>
        <fullName evidence="6">Phthiocerol/phthiodiolone dimycocerosyl transferase</fullName>
        <ecNumber evidence="5">2.3.1.282</ecNumber>
    </recommendedName>
    <alternativeName>
        <fullName evidence="11">Acyltransferase PapA5</fullName>
    </alternativeName>
    <alternativeName>
        <fullName evidence="9">Phthiocerol/phthiodiolone O-acyltransferase</fullName>
    </alternativeName>
    <alternativeName>
        <fullName evidence="10">Polyketide synthase-associated protein A5</fullName>
    </alternativeName>
</protein>
<dbReference type="PANTHER" id="PTHR28037">
    <property type="entry name" value="ALCOHOL O-ACETYLTRANSFERASE 1-RELATED"/>
    <property type="match status" value="1"/>
</dbReference>
<dbReference type="EMBL" id="JBHMQT010000006">
    <property type="protein sequence ID" value="MFC0861584.1"/>
    <property type="molecule type" value="Genomic_DNA"/>
</dbReference>
<evidence type="ECO:0000256" key="1">
    <source>
        <dbReference type="ARBA" id="ARBA00000026"/>
    </source>
</evidence>
<dbReference type="Proteomes" id="UP001589870">
    <property type="component" value="Unassembled WGS sequence"/>
</dbReference>
<evidence type="ECO:0000256" key="7">
    <source>
        <dbReference type="ARBA" id="ARBA00022679"/>
    </source>
</evidence>
<gene>
    <name evidence="14" type="ORF">ACFHYQ_04650</name>
</gene>
<dbReference type="InterPro" id="IPR052058">
    <property type="entry name" value="Alcohol_O-acetyltransferase"/>
</dbReference>
<comment type="similarity">
    <text evidence="4">Belongs to the acyltransferase PapA5 family.</text>
</comment>
<feature type="domain" description="Phthiocerol/phthiodiolone dimycocerosyl transferase C-terminal" evidence="13">
    <location>
        <begin position="247"/>
        <end position="355"/>
    </location>
</feature>
<reference evidence="14 15" key="1">
    <citation type="submission" date="2024-09" db="EMBL/GenBank/DDBJ databases">
        <authorList>
            <person name="Sun Q."/>
            <person name="Mori K."/>
        </authorList>
    </citation>
    <scope>NUCLEOTIDE SEQUENCE [LARGE SCALE GENOMIC DNA]</scope>
    <source>
        <strain evidence="14 15">TBRC 1851</strain>
    </source>
</reference>
<keyword evidence="7" id="KW-0808">Transferase</keyword>
<dbReference type="Pfam" id="PF00668">
    <property type="entry name" value="Condensation"/>
    <property type="match status" value="1"/>
</dbReference>
<feature type="domain" description="Condensation" evidence="12">
    <location>
        <begin position="22"/>
        <end position="160"/>
    </location>
</feature>
<evidence type="ECO:0000256" key="2">
    <source>
        <dbReference type="ARBA" id="ARBA00000625"/>
    </source>
</evidence>
<dbReference type="Pfam" id="PF16911">
    <property type="entry name" value="PapA_C"/>
    <property type="match status" value="1"/>
</dbReference>
<keyword evidence="8" id="KW-0012">Acyltransferase</keyword>
<evidence type="ECO:0000256" key="8">
    <source>
        <dbReference type="ARBA" id="ARBA00023315"/>
    </source>
</evidence>
<dbReference type="EC" id="2.3.1.282" evidence="5"/>
<evidence type="ECO:0000256" key="6">
    <source>
        <dbReference type="ARBA" id="ARBA00013449"/>
    </source>
</evidence>
<evidence type="ECO:0000313" key="14">
    <source>
        <dbReference type="EMBL" id="MFC0861584.1"/>
    </source>
</evidence>
<accession>A0ABV6U0N3</accession>
<sequence>MNASAVKKSGTVDGHAGPFRALSPAERWYWIIDQLSTLNVCARVRVEGELSTEALTEALRALQARQPLLRSAITDELPGGPWFVPTNNSIPLREVSLTHSEESRWEREVDEHEFAESVDWRSGPLARAVLIRQPGQVHDMVLSVPHCIADGTTALALLRQWVRLAAEPRTSDPDVADGPVPVAVEDLFPARYRDMSGVLPDKDPAADDEPDTAQDAVVGRVVPDRFVPFQLRRTRLLHRSIDSDMLERLTMACKREGVTLHGVLAAAMASAVARDAGAKPRAHFAVGSPVTFRDELDRPVSEDEVGCFVSAVHSVVAYQRDDLWSMARFVNKDISARKRRGEQYSVFSLLASQGPTSVADSEPLIRYMEEHGSFNFFVSNIGRFDFPGVLGGWRLSGAQFVGGISVVGYFASSVSTSYGQLNWNFTHIDEAVPRERAERLVDDCVKTVLTAAGL</sequence>
<evidence type="ECO:0000256" key="3">
    <source>
        <dbReference type="ARBA" id="ARBA00001907"/>
    </source>
</evidence>
<comment type="catalytic activity">
    <reaction evidence="3">
        <text>2 a mycocerosyl-[mycocerosic acid synthase] + a phthiodiolone = a dimycocerosyl phthiodiolone + 2 holo-[mycocerosic acid synthase].</text>
        <dbReference type="EC" id="2.3.1.282"/>
    </reaction>
</comment>
<dbReference type="PANTHER" id="PTHR28037:SF1">
    <property type="entry name" value="ALCOHOL O-ACETYLTRANSFERASE 1-RELATED"/>
    <property type="match status" value="1"/>
</dbReference>
<comment type="catalytic activity">
    <reaction evidence="2">
        <text>2 a mycocerosyl-[mycocerosic acid synthase] + a phenolphthiocerol = a dimycocerosyl phenolphthiocerol + 2 holo-[mycocerosic acid synthase].</text>
        <dbReference type="EC" id="2.3.1.282"/>
    </reaction>
</comment>
<evidence type="ECO:0000256" key="4">
    <source>
        <dbReference type="ARBA" id="ARBA00006558"/>
    </source>
</evidence>
<evidence type="ECO:0000256" key="5">
    <source>
        <dbReference type="ARBA" id="ARBA00012866"/>
    </source>
</evidence>
<keyword evidence="15" id="KW-1185">Reference proteome</keyword>
<dbReference type="SUPFAM" id="SSF52777">
    <property type="entry name" value="CoA-dependent acyltransferases"/>
    <property type="match status" value="2"/>
</dbReference>
<dbReference type="InterPro" id="IPR001242">
    <property type="entry name" value="Condensation_dom"/>
</dbReference>
<evidence type="ECO:0000256" key="11">
    <source>
        <dbReference type="ARBA" id="ARBA00033407"/>
    </source>
</evidence>
<dbReference type="Gene3D" id="3.30.559.30">
    <property type="entry name" value="Nonribosomal peptide synthetase, condensation domain"/>
    <property type="match status" value="1"/>
</dbReference>
<dbReference type="Gene3D" id="3.30.559.10">
    <property type="entry name" value="Chloramphenicol acetyltransferase-like domain"/>
    <property type="match status" value="1"/>
</dbReference>
<organism evidence="14 15">
    <name type="scientific">Sphaerimonospora cavernae</name>
    <dbReference type="NCBI Taxonomy" id="1740611"/>
    <lineage>
        <taxon>Bacteria</taxon>
        <taxon>Bacillati</taxon>
        <taxon>Actinomycetota</taxon>
        <taxon>Actinomycetes</taxon>
        <taxon>Streptosporangiales</taxon>
        <taxon>Streptosporangiaceae</taxon>
        <taxon>Sphaerimonospora</taxon>
    </lineage>
</organism>
<dbReference type="RefSeq" id="WP_394299815.1">
    <property type="nucleotide sequence ID" value="NZ_JBHMQT010000006.1"/>
</dbReference>
<comment type="caution">
    <text evidence="14">The sequence shown here is derived from an EMBL/GenBank/DDBJ whole genome shotgun (WGS) entry which is preliminary data.</text>
</comment>